<keyword evidence="1" id="KW-0472">Membrane</keyword>
<evidence type="ECO:0000313" key="2">
    <source>
        <dbReference type="Proteomes" id="UP000887565"/>
    </source>
</evidence>
<proteinExistence type="predicted"/>
<feature type="transmembrane region" description="Helical" evidence="1">
    <location>
        <begin position="12"/>
        <end position="30"/>
    </location>
</feature>
<keyword evidence="1" id="KW-1133">Transmembrane helix</keyword>
<reference evidence="3" key="1">
    <citation type="submission" date="2022-11" db="UniProtKB">
        <authorList>
            <consortium name="WormBaseParasite"/>
        </authorList>
    </citation>
    <scope>IDENTIFICATION</scope>
</reference>
<keyword evidence="1" id="KW-0812">Transmembrane</keyword>
<protein>
    <submittedName>
        <fullName evidence="3">Uncharacterized protein</fullName>
    </submittedName>
</protein>
<evidence type="ECO:0000313" key="3">
    <source>
        <dbReference type="WBParaSite" id="nRc.2.0.1.t02425-RA"/>
    </source>
</evidence>
<dbReference type="AlphaFoldDB" id="A0A915HLR8"/>
<accession>A0A915HLR8</accession>
<sequence length="137" mass="14042">MLLTLSSLALRLFDVMGLGIVIVLCTLRWCPLMYQRPLMKCWGSGTAVLGEGCPRPQSYDVNNGSGVCGRCDAGSGGCSSSGDGCGDGIDSCDCGVNFALLRIAEGFQHGAVVVSLSDHIRGSAGIGGNGLNADGWP</sequence>
<organism evidence="2 3">
    <name type="scientific">Romanomermis culicivorax</name>
    <name type="common">Nematode worm</name>
    <dbReference type="NCBI Taxonomy" id="13658"/>
    <lineage>
        <taxon>Eukaryota</taxon>
        <taxon>Metazoa</taxon>
        <taxon>Ecdysozoa</taxon>
        <taxon>Nematoda</taxon>
        <taxon>Enoplea</taxon>
        <taxon>Dorylaimia</taxon>
        <taxon>Mermithida</taxon>
        <taxon>Mermithoidea</taxon>
        <taxon>Mermithidae</taxon>
        <taxon>Romanomermis</taxon>
    </lineage>
</organism>
<dbReference type="WBParaSite" id="nRc.2.0.1.t02425-RA">
    <property type="protein sequence ID" value="nRc.2.0.1.t02425-RA"/>
    <property type="gene ID" value="nRc.2.0.1.g02425"/>
</dbReference>
<dbReference type="Proteomes" id="UP000887565">
    <property type="component" value="Unplaced"/>
</dbReference>
<evidence type="ECO:0000256" key="1">
    <source>
        <dbReference type="SAM" id="Phobius"/>
    </source>
</evidence>
<keyword evidence="2" id="KW-1185">Reference proteome</keyword>
<name>A0A915HLR8_ROMCU</name>